<accession>A0A2U1CMG7</accession>
<dbReference type="AlphaFoldDB" id="A0A2U1CMG7"/>
<protein>
    <submittedName>
        <fullName evidence="2">Uncharacterized protein</fullName>
    </submittedName>
</protein>
<dbReference type="RefSeq" id="WP_116518174.1">
    <property type="nucleotide sequence ID" value="NZ_JACCEX010000002.1"/>
</dbReference>
<name>A0A2U1CMG7_9BURK</name>
<comment type="caution">
    <text evidence="2">The sequence shown here is derived from an EMBL/GenBank/DDBJ whole genome shotgun (WGS) entry which is preliminary data.</text>
</comment>
<reference evidence="2 3" key="1">
    <citation type="submission" date="2018-04" db="EMBL/GenBank/DDBJ databases">
        <title>Genomic Encyclopedia of Type Strains, Phase IV (KMG-IV): sequencing the most valuable type-strain genomes for metagenomic binning, comparative biology and taxonomic classification.</title>
        <authorList>
            <person name="Goeker M."/>
        </authorList>
    </citation>
    <scope>NUCLEOTIDE SEQUENCE [LARGE SCALE GENOMIC DNA]</scope>
    <source>
        <strain evidence="2 3">DSM 10065</strain>
    </source>
</reference>
<keyword evidence="3" id="KW-1185">Reference proteome</keyword>
<dbReference type="EMBL" id="QEKO01000002">
    <property type="protein sequence ID" value="PVY62181.1"/>
    <property type="molecule type" value="Genomic_DNA"/>
</dbReference>
<feature type="region of interest" description="Disordered" evidence="1">
    <location>
        <begin position="112"/>
        <end position="171"/>
    </location>
</feature>
<gene>
    <name evidence="2" type="ORF">C7440_1674</name>
</gene>
<organism evidence="2 3">
    <name type="scientific">Pusillimonas noertemannii</name>
    <dbReference type="NCBI Taxonomy" id="305977"/>
    <lineage>
        <taxon>Bacteria</taxon>
        <taxon>Pseudomonadati</taxon>
        <taxon>Pseudomonadota</taxon>
        <taxon>Betaproteobacteria</taxon>
        <taxon>Burkholderiales</taxon>
        <taxon>Alcaligenaceae</taxon>
        <taxon>Pusillimonas</taxon>
    </lineage>
</organism>
<proteinExistence type="predicted"/>
<feature type="compositionally biased region" description="Low complexity" evidence="1">
    <location>
        <begin position="112"/>
        <end position="124"/>
    </location>
</feature>
<dbReference type="Proteomes" id="UP000246145">
    <property type="component" value="Unassembled WGS sequence"/>
</dbReference>
<feature type="compositionally biased region" description="Low complexity" evidence="1">
    <location>
        <begin position="155"/>
        <end position="171"/>
    </location>
</feature>
<evidence type="ECO:0000256" key="1">
    <source>
        <dbReference type="SAM" id="MobiDB-lite"/>
    </source>
</evidence>
<feature type="compositionally biased region" description="Basic and acidic residues" evidence="1">
    <location>
        <begin position="125"/>
        <end position="154"/>
    </location>
</feature>
<evidence type="ECO:0000313" key="2">
    <source>
        <dbReference type="EMBL" id="PVY62181.1"/>
    </source>
</evidence>
<sequence>MTSKVQLGAPSLTGKDANDVVAEAFADATYPGKFEIVNLMPRNVTFPEVGGLFLRNVASRKPDVKAVVTIADHDQLQRLASSVEQIAELNKYAVALTIESLEAPKAAPVVAEPPAAPVAPAADAPKTDEGGENKAEGTGEAPKADDQEAAKAAESKPAGKTTKAAAAKKGE</sequence>
<evidence type="ECO:0000313" key="3">
    <source>
        <dbReference type="Proteomes" id="UP000246145"/>
    </source>
</evidence>